<dbReference type="AlphaFoldDB" id="A0A6G1LEL7"/>
<name>A0A6G1LEL7_9PEZI</name>
<sequence length="309" mass="35469">MEQVSPSLLGLPREIRDQITFYLIDHTARKNSPPSPPFSGRREKADHDLLLPVDHAVIRYPTLCLVNRQLNDEVLQNLASLERMGKAGAELDIMARGYVFYPTFTYLPGCISRDRPFDLKVHLRIFSTEGFRRNDGWPRQLGTGFRSLLAILNNFLISGPSLVTPPPETYVAPVHDNLIVRRTSQPTQAIDTGPEPYKINTLSLFITFHDLYTPATWPSTTHEIFRMVKCFATSGVPYPYVKQVKASVAFDSPMAREGESGVYDQATWELLRKVYELQDVYEVPERMSRAALEKWRMDGFRFLLRKETW</sequence>
<evidence type="ECO:0000313" key="2">
    <source>
        <dbReference type="Proteomes" id="UP000799436"/>
    </source>
</evidence>
<dbReference type="OrthoDB" id="2823490at2759"/>
<accession>A0A6G1LEL7</accession>
<protein>
    <submittedName>
        <fullName evidence="1">Uncharacterized protein</fullName>
    </submittedName>
</protein>
<evidence type="ECO:0000313" key="1">
    <source>
        <dbReference type="EMBL" id="KAF2770878.1"/>
    </source>
</evidence>
<proteinExistence type="predicted"/>
<dbReference type="EMBL" id="ML995823">
    <property type="protein sequence ID" value="KAF2770878.1"/>
    <property type="molecule type" value="Genomic_DNA"/>
</dbReference>
<keyword evidence="2" id="KW-1185">Reference proteome</keyword>
<reference evidence="1" key="1">
    <citation type="journal article" date="2020" name="Stud. Mycol.">
        <title>101 Dothideomycetes genomes: a test case for predicting lifestyles and emergence of pathogens.</title>
        <authorList>
            <person name="Haridas S."/>
            <person name="Albert R."/>
            <person name="Binder M."/>
            <person name="Bloem J."/>
            <person name="Labutti K."/>
            <person name="Salamov A."/>
            <person name="Andreopoulos B."/>
            <person name="Baker S."/>
            <person name="Barry K."/>
            <person name="Bills G."/>
            <person name="Bluhm B."/>
            <person name="Cannon C."/>
            <person name="Castanera R."/>
            <person name="Culley D."/>
            <person name="Daum C."/>
            <person name="Ezra D."/>
            <person name="Gonzalez J."/>
            <person name="Henrissat B."/>
            <person name="Kuo A."/>
            <person name="Liang C."/>
            <person name="Lipzen A."/>
            <person name="Lutzoni F."/>
            <person name="Magnuson J."/>
            <person name="Mondo S."/>
            <person name="Nolan M."/>
            <person name="Ohm R."/>
            <person name="Pangilinan J."/>
            <person name="Park H.-J."/>
            <person name="Ramirez L."/>
            <person name="Alfaro M."/>
            <person name="Sun H."/>
            <person name="Tritt A."/>
            <person name="Yoshinaga Y."/>
            <person name="Zwiers L.-H."/>
            <person name="Turgeon B."/>
            <person name="Goodwin S."/>
            <person name="Spatafora J."/>
            <person name="Crous P."/>
            <person name="Grigoriev I."/>
        </authorList>
    </citation>
    <scope>NUCLEOTIDE SEQUENCE</scope>
    <source>
        <strain evidence="1">CBS 116005</strain>
    </source>
</reference>
<organism evidence="1 2">
    <name type="scientific">Teratosphaeria nubilosa</name>
    <dbReference type="NCBI Taxonomy" id="161662"/>
    <lineage>
        <taxon>Eukaryota</taxon>
        <taxon>Fungi</taxon>
        <taxon>Dikarya</taxon>
        <taxon>Ascomycota</taxon>
        <taxon>Pezizomycotina</taxon>
        <taxon>Dothideomycetes</taxon>
        <taxon>Dothideomycetidae</taxon>
        <taxon>Mycosphaerellales</taxon>
        <taxon>Teratosphaeriaceae</taxon>
        <taxon>Teratosphaeria</taxon>
    </lineage>
</organism>
<gene>
    <name evidence="1" type="ORF">EJ03DRAFT_56931</name>
</gene>
<dbReference type="Proteomes" id="UP000799436">
    <property type="component" value="Unassembled WGS sequence"/>
</dbReference>